<gene>
    <name evidence="1" type="ORF">FTUN_2751</name>
</gene>
<sequence>MAVIPTAKALYLCEETDVEGGSTNLYALIE</sequence>
<dbReference type="Proteomes" id="UP000503447">
    <property type="component" value="Chromosome"/>
</dbReference>
<accession>A0A6M5YM72</accession>
<name>A0A6M5YM72_9BACT</name>
<protein>
    <submittedName>
        <fullName evidence="1">Uncharacterized protein</fullName>
    </submittedName>
</protein>
<dbReference type="KEGG" id="ftj:FTUN_2751"/>
<dbReference type="AlphaFoldDB" id="A0A6M5YM72"/>
<keyword evidence="2" id="KW-1185">Reference proteome</keyword>
<reference evidence="2" key="1">
    <citation type="submission" date="2020-05" db="EMBL/GenBank/DDBJ databases">
        <title>Frigoriglobus tundricola gen. nov., sp. nov., a psychrotolerant cellulolytic planctomycete of the family Gemmataceae with two divergent copies of 16S rRNA gene.</title>
        <authorList>
            <person name="Kulichevskaya I.S."/>
            <person name="Ivanova A.A."/>
            <person name="Naumoff D.G."/>
            <person name="Beletsky A.V."/>
            <person name="Rijpstra W.I.C."/>
            <person name="Sinninghe Damste J.S."/>
            <person name="Mardanov A.V."/>
            <person name="Ravin N.V."/>
            <person name="Dedysh S.N."/>
        </authorList>
    </citation>
    <scope>NUCLEOTIDE SEQUENCE [LARGE SCALE GENOMIC DNA]</scope>
    <source>
        <strain evidence="2">PL17</strain>
    </source>
</reference>
<evidence type="ECO:0000313" key="2">
    <source>
        <dbReference type="Proteomes" id="UP000503447"/>
    </source>
</evidence>
<evidence type="ECO:0000313" key="1">
    <source>
        <dbReference type="EMBL" id="QJW95209.1"/>
    </source>
</evidence>
<proteinExistence type="predicted"/>
<organism evidence="1 2">
    <name type="scientific">Frigoriglobus tundricola</name>
    <dbReference type="NCBI Taxonomy" id="2774151"/>
    <lineage>
        <taxon>Bacteria</taxon>
        <taxon>Pseudomonadati</taxon>
        <taxon>Planctomycetota</taxon>
        <taxon>Planctomycetia</taxon>
        <taxon>Gemmatales</taxon>
        <taxon>Gemmataceae</taxon>
        <taxon>Frigoriglobus</taxon>
    </lineage>
</organism>
<dbReference type="EMBL" id="CP053452">
    <property type="protein sequence ID" value="QJW95209.1"/>
    <property type="molecule type" value="Genomic_DNA"/>
</dbReference>